<dbReference type="SUPFAM" id="SSF48371">
    <property type="entry name" value="ARM repeat"/>
    <property type="match status" value="1"/>
</dbReference>
<proteinExistence type="predicted"/>
<comment type="caution">
    <text evidence="2">The sequence shown here is derived from an EMBL/GenBank/DDBJ whole genome shotgun (WGS) entry which is preliminary data.</text>
</comment>
<dbReference type="InterPro" id="IPR016024">
    <property type="entry name" value="ARM-type_fold"/>
</dbReference>
<gene>
    <name evidence="2" type="ORF">BLNAU_25072</name>
</gene>
<protein>
    <submittedName>
        <fullName evidence="2">Uncharacterized protein</fullName>
    </submittedName>
</protein>
<organism evidence="2 3">
    <name type="scientific">Blattamonas nauphoetae</name>
    <dbReference type="NCBI Taxonomy" id="2049346"/>
    <lineage>
        <taxon>Eukaryota</taxon>
        <taxon>Metamonada</taxon>
        <taxon>Preaxostyla</taxon>
        <taxon>Oxymonadida</taxon>
        <taxon>Blattamonas</taxon>
    </lineage>
</organism>
<feature type="region of interest" description="Disordered" evidence="1">
    <location>
        <begin position="1"/>
        <end position="20"/>
    </location>
</feature>
<evidence type="ECO:0000313" key="3">
    <source>
        <dbReference type="Proteomes" id="UP001281761"/>
    </source>
</evidence>
<sequence length="357" mass="39924">MTEISIKTGTSSSTTRSDLSSTQFPFSAECHPFLNWNEDTPDSVEEKAIVFQSLVATVQLQPSLDVSLEAKAVTFLKSVDLDDKESADAFLSSLGRTIDESSTNFIQSIVVLLSSTSRAITTTAMDMLDSLIVFCSVKIRLALVKADLIPQLITNIHPLSLSFAEAVDIHINVIATTAHSLLPATPDDLEKLGIKGENGQQAVHEAVLHQVLVPSEKYICHLCMNRFSIIDGKQSESFLTLLAQLLEICPYYQPTMGFVLNMPVVLTIPSCLTFFENENSIWYFLDFIVELQRKWNKLRGNQQQMWKTVQQLLRMEGIEDVMEAKLRNDKSSSFGGWIVAKSISWNNLLGMNTPRRR</sequence>
<evidence type="ECO:0000313" key="2">
    <source>
        <dbReference type="EMBL" id="KAK2940016.1"/>
    </source>
</evidence>
<keyword evidence="3" id="KW-1185">Reference proteome</keyword>
<name>A0ABQ9WNF5_9EUKA</name>
<accession>A0ABQ9WNF5</accession>
<evidence type="ECO:0000256" key="1">
    <source>
        <dbReference type="SAM" id="MobiDB-lite"/>
    </source>
</evidence>
<dbReference type="EMBL" id="JARBJD010000770">
    <property type="protein sequence ID" value="KAK2940016.1"/>
    <property type="molecule type" value="Genomic_DNA"/>
</dbReference>
<reference evidence="2 3" key="1">
    <citation type="journal article" date="2022" name="bioRxiv">
        <title>Genomics of Preaxostyla Flagellates Illuminates Evolutionary Transitions and the Path Towards Mitochondrial Loss.</title>
        <authorList>
            <person name="Novak L.V.F."/>
            <person name="Treitli S.C."/>
            <person name="Pyrih J."/>
            <person name="Halakuc P."/>
            <person name="Pipaliya S.V."/>
            <person name="Vacek V."/>
            <person name="Brzon O."/>
            <person name="Soukal P."/>
            <person name="Eme L."/>
            <person name="Dacks J.B."/>
            <person name="Karnkowska A."/>
            <person name="Elias M."/>
            <person name="Hampl V."/>
        </authorList>
    </citation>
    <scope>NUCLEOTIDE SEQUENCE [LARGE SCALE GENOMIC DNA]</scope>
    <source>
        <strain evidence="2">NAU3</strain>
        <tissue evidence="2">Gut</tissue>
    </source>
</reference>
<dbReference type="Proteomes" id="UP001281761">
    <property type="component" value="Unassembled WGS sequence"/>
</dbReference>